<accession>A0AAN0MH42</accession>
<organism evidence="1 2">
    <name type="scientific">Brooklawnia propionicigenes</name>
    <dbReference type="NCBI Taxonomy" id="3041175"/>
    <lineage>
        <taxon>Bacteria</taxon>
        <taxon>Bacillati</taxon>
        <taxon>Actinomycetota</taxon>
        <taxon>Actinomycetes</taxon>
        <taxon>Propionibacteriales</taxon>
        <taxon>Propionibacteriaceae</taxon>
        <taxon>Brooklawnia</taxon>
    </lineage>
</organism>
<dbReference type="Proteomes" id="UP001431656">
    <property type="component" value="Chromosome"/>
</dbReference>
<dbReference type="InterPro" id="IPR011990">
    <property type="entry name" value="TPR-like_helical_dom_sf"/>
</dbReference>
<evidence type="ECO:0008006" key="3">
    <source>
        <dbReference type="Google" id="ProtNLM"/>
    </source>
</evidence>
<dbReference type="EMBL" id="AP028056">
    <property type="protein sequence ID" value="BEH02638.1"/>
    <property type="molecule type" value="Genomic_DNA"/>
</dbReference>
<dbReference type="AlphaFoldDB" id="A0AAN0MH42"/>
<dbReference type="Gene3D" id="1.25.40.10">
    <property type="entry name" value="Tetratricopeptide repeat domain"/>
    <property type="match status" value="1"/>
</dbReference>
<name>A0AAN0MH42_9ACTN</name>
<keyword evidence="2" id="KW-1185">Reference proteome</keyword>
<gene>
    <name evidence="1" type="ORF">brsh051_19190</name>
</gene>
<dbReference type="KEGG" id="broo:brsh051_19190"/>
<evidence type="ECO:0000313" key="1">
    <source>
        <dbReference type="EMBL" id="BEH02638.1"/>
    </source>
</evidence>
<evidence type="ECO:0000313" key="2">
    <source>
        <dbReference type="Proteomes" id="UP001431656"/>
    </source>
</evidence>
<proteinExistence type="predicted"/>
<reference evidence="1" key="1">
    <citation type="journal article" date="2024" name="Int. J. Syst. Evol. Microbiol.">
        <title>Brooklawnia propionicigenes sp. nov., a facultatively anaerobic, propionate-producing bacterium isolated from a methanogenic reactor treating waste from cattle farms.</title>
        <authorList>
            <person name="Akita Y."/>
            <person name="Ueki A."/>
            <person name="Tonouchi A."/>
            <person name="Sugawara Y."/>
            <person name="Honma S."/>
            <person name="Kaku N."/>
            <person name="Ueki K."/>
        </authorList>
    </citation>
    <scope>NUCLEOTIDE SEQUENCE</scope>
    <source>
        <strain evidence="1">SH051</strain>
    </source>
</reference>
<protein>
    <recommendedName>
        <fullName evidence="3">Tetratricopeptide repeat protein</fullName>
    </recommendedName>
</protein>
<sequence>MRSAREQLIGRALAAYSDSCTLPLLTPSCPFYRLAGDGCTCNEECRALLVDYGEDRPTESVAVLDGLVMTGVVRPLEVASGLTPFDATEIFMRELREPIPNASTTTLLLRASKHVSTPPDMRMSDDDVFLAIWAELARRGVPVERVLRVGAAPRVAASIASLLTAELPALLMDWRGLRDGCQAAWRGSTADYPQWFEAQVTEWFTRLLASDIKAFLNWSVPQKAVFVNLPPPQADPEAQWIWDRFTVTHLELWATESLILEWDTARGRRAGLCPDRVLAARVVDAEVVATAALDKLASQTPHRNQPAPDLSTKHFVQQALIHLRRGNQAAAEEMFTALAYMNPADGDALNNLGFCIIPVSPVRALGPLARGAQLPMGNPALSLANRALVNHLLGDNQLAAQFLDQIAVAHGNAAVWLERECGVLELAVMALDSYVDQLRTHVVNSLEVSGGASSGSHE</sequence>